<dbReference type="PANTHER" id="PTHR20932">
    <property type="entry name" value="LYSM AND PUTATIVE PEPTIDOGLYCAN-BINDING DOMAIN-CONTAINING PROTEIN"/>
    <property type="match status" value="1"/>
</dbReference>
<proteinExistence type="predicted"/>
<name>A0A6A6PCT7_9PEZI</name>
<reference evidence="2" key="1">
    <citation type="journal article" date="2020" name="Stud. Mycol.">
        <title>101 Dothideomycetes genomes: a test case for predicting lifestyles and emergence of pathogens.</title>
        <authorList>
            <person name="Haridas S."/>
            <person name="Albert R."/>
            <person name="Binder M."/>
            <person name="Bloem J."/>
            <person name="Labutti K."/>
            <person name="Salamov A."/>
            <person name="Andreopoulos B."/>
            <person name="Baker S."/>
            <person name="Barry K."/>
            <person name="Bills G."/>
            <person name="Bluhm B."/>
            <person name="Cannon C."/>
            <person name="Castanera R."/>
            <person name="Culley D."/>
            <person name="Daum C."/>
            <person name="Ezra D."/>
            <person name="Gonzalez J."/>
            <person name="Henrissat B."/>
            <person name="Kuo A."/>
            <person name="Liang C."/>
            <person name="Lipzen A."/>
            <person name="Lutzoni F."/>
            <person name="Magnuson J."/>
            <person name="Mondo S."/>
            <person name="Nolan M."/>
            <person name="Ohm R."/>
            <person name="Pangilinan J."/>
            <person name="Park H.-J."/>
            <person name="Ramirez L."/>
            <person name="Alfaro M."/>
            <person name="Sun H."/>
            <person name="Tritt A."/>
            <person name="Yoshinaga Y."/>
            <person name="Zwiers L.-H."/>
            <person name="Turgeon B."/>
            <person name="Goodwin S."/>
            <person name="Spatafora J."/>
            <person name="Crous P."/>
            <person name="Grigoriev I."/>
        </authorList>
    </citation>
    <scope>NUCLEOTIDE SEQUENCE</scope>
    <source>
        <strain evidence="2">ATCC 16933</strain>
    </source>
</reference>
<evidence type="ECO:0000313" key="3">
    <source>
        <dbReference type="Proteomes" id="UP000799766"/>
    </source>
</evidence>
<dbReference type="AlphaFoldDB" id="A0A6A6PCT7"/>
<dbReference type="Gene3D" id="3.10.350.10">
    <property type="entry name" value="LysM domain"/>
    <property type="match status" value="1"/>
</dbReference>
<gene>
    <name evidence="2" type="ORF">BDY21DRAFT_329675</name>
</gene>
<dbReference type="InterPro" id="IPR036779">
    <property type="entry name" value="LysM_dom_sf"/>
</dbReference>
<protein>
    <recommendedName>
        <fullName evidence="4">LysM domain-containing protein</fullName>
    </recommendedName>
</protein>
<dbReference type="OrthoDB" id="2107166at2759"/>
<sequence>MSATTPEACCTCATLLSARPPAYTYDEKHPYDEKRPDQPPTMTPSRRLPCCRRAICAPCTTANPRFATYCPFCQVSTGPSALPATGLRLPPAYSPPSSLVRARGSRRHVNEGHRFDEDEQPPAYTPRPGAVATPQLDEKASSFADDEPAAPDVLHFLDPERDSVQSLALRYGVPAAALRRANGLFADHLLAARRTALIPGEYYKGGVSLSPRPVDGEEEERRKGCVRRFMVGCKVAE</sequence>
<dbReference type="CDD" id="cd00118">
    <property type="entry name" value="LysM"/>
    <property type="match status" value="1"/>
</dbReference>
<feature type="compositionally biased region" description="Basic and acidic residues" evidence="1">
    <location>
        <begin position="25"/>
        <end position="37"/>
    </location>
</feature>
<organism evidence="2 3">
    <name type="scientific">Lineolata rhizophorae</name>
    <dbReference type="NCBI Taxonomy" id="578093"/>
    <lineage>
        <taxon>Eukaryota</taxon>
        <taxon>Fungi</taxon>
        <taxon>Dikarya</taxon>
        <taxon>Ascomycota</taxon>
        <taxon>Pezizomycotina</taxon>
        <taxon>Dothideomycetes</taxon>
        <taxon>Dothideomycetes incertae sedis</taxon>
        <taxon>Lineolatales</taxon>
        <taxon>Lineolataceae</taxon>
        <taxon>Lineolata</taxon>
    </lineage>
</organism>
<feature type="region of interest" description="Disordered" evidence="1">
    <location>
        <begin position="23"/>
        <end position="44"/>
    </location>
</feature>
<dbReference type="InterPro" id="IPR018392">
    <property type="entry name" value="LysM"/>
</dbReference>
<evidence type="ECO:0000313" key="2">
    <source>
        <dbReference type="EMBL" id="KAF2461795.1"/>
    </source>
</evidence>
<evidence type="ECO:0000256" key="1">
    <source>
        <dbReference type="SAM" id="MobiDB-lite"/>
    </source>
</evidence>
<keyword evidence="3" id="KW-1185">Reference proteome</keyword>
<dbReference type="InterPro" id="IPR045030">
    <property type="entry name" value="LYSM1-4"/>
</dbReference>
<evidence type="ECO:0008006" key="4">
    <source>
        <dbReference type="Google" id="ProtNLM"/>
    </source>
</evidence>
<dbReference type="Proteomes" id="UP000799766">
    <property type="component" value="Unassembled WGS sequence"/>
</dbReference>
<accession>A0A6A6PCT7</accession>
<dbReference type="PANTHER" id="PTHR20932:SF31">
    <property type="entry name" value="RING-TYPE DOMAIN-CONTAINING PROTEIN"/>
    <property type="match status" value="1"/>
</dbReference>
<feature type="region of interest" description="Disordered" evidence="1">
    <location>
        <begin position="95"/>
        <end position="135"/>
    </location>
</feature>
<dbReference type="EMBL" id="MU001670">
    <property type="protein sequence ID" value="KAF2461795.1"/>
    <property type="molecule type" value="Genomic_DNA"/>
</dbReference>